<keyword evidence="3" id="KW-1185">Reference proteome</keyword>
<feature type="compositionally biased region" description="Polar residues" evidence="1">
    <location>
        <begin position="304"/>
        <end position="319"/>
    </location>
</feature>
<reference evidence="2" key="2">
    <citation type="submission" date="2021-01" db="UniProtKB">
        <authorList>
            <consortium name="EnsemblPlants"/>
        </authorList>
    </citation>
    <scope>IDENTIFICATION</scope>
</reference>
<dbReference type="EnsemblPlants" id="QL10p014528:mrna">
    <property type="protein sequence ID" value="QL10p014528:mrna"/>
    <property type="gene ID" value="QL10p014528"/>
</dbReference>
<dbReference type="EMBL" id="LRBV02000010">
    <property type="status" value="NOT_ANNOTATED_CDS"/>
    <property type="molecule type" value="Genomic_DNA"/>
</dbReference>
<accession>A0A7N2MNI6</accession>
<dbReference type="AlphaFoldDB" id="A0A7N2MNI6"/>
<feature type="region of interest" description="Disordered" evidence="1">
    <location>
        <begin position="302"/>
        <end position="324"/>
    </location>
</feature>
<evidence type="ECO:0000256" key="1">
    <source>
        <dbReference type="SAM" id="MobiDB-lite"/>
    </source>
</evidence>
<evidence type="ECO:0000313" key="3">
    <source>
        <dbReference type="Proteomes" id="UP000594261"/>
    </source>
</evidence>
<sequence>MNLNVWHGTQSLEDVVLSTHMLTCNAVDDCSHNENQDGGSTLKMGVISFSGATGTRFLELSRSHVPSFGRSCVFVSLLLEGVVCFLGITSFSKASGFCFFWGLGNRYQLELRLLFLQEKQCFPFKVFTRRSWEYLRSQVFMKLGVSSKSGVHEDGSRTESVKVNHKAQVTAHGPAAALNTVNPKDTMSEQLMDEAVNLDAPEVMHTVGKRTKGVINVLLSTPQFSGNHNIENQGAVFSAKEFDARINEIDSEMGKFDHINCVTQPSNISQDILSEAREKHVLAKPQSQRQVFNMVNIPDKEKSATTTMKGNEPDQSNQPPHRAIWKPPPWPILKVNSDDAIFWEQNYVDVVLDIGGGLVLLWRSTIDVIVEGLGTNYIDTMFQEKDRAGIGVIIRE</sequence>
<organism evidence="2 3">
    <name type="scientific">Quercus lobata</name>
    <name type="common">Valley oak</name>
    <dbReference type="NCBI Taxonomy" id="97700"/>
    <lineage>
        <taxon>Eukaryota</taxon>
        <taxon>Viridiplantae</taxon>
        <taxon>Streptophyta</taxon>
        <taxon>Embryophyta</taxon>
        <taxon>Tracheophyta</taxon>
        <taxon>Spermatophyta</taxon>
        <taxon>Magnoliopsida</taxon>
        <taxon>eudicotyledons</taxon>
        <taxon>Gunneridae</taxon>
        <taxon>Pentapetalae</taxon>
        <taxon>rosids</taxon>
        <taxon>fabids</taxon>
        <taxon>Fagales</taxon>
        <taxon>Fagaceae</taxon>
        <taxon>Quercus</taxon>
    </lineage>
</organism>
<evidence type="ECO:0000313" key="2">
    <source>
        <dbReference type="EnsemblPlants" id="QL10p014528:mrna"/>
    </source>
</evidence>
<dbReference type="Proteomes" id="UP000594261">
    <property type="component" value="Chromosome 10"/>
</dbReference>
<protein>
    <submittedName>
        <fullName evidence="2">Uncharacterized protein</fullName>
    </submittedName>
</protein>
<dbReference type="InParanoid" id="A0A7N2MNI6"/>
<name>A0A7N2MNI6_QUELO</name>
<proteinExistence type="predicted"/>
<dbReference type="Gramene" id="QL10p014528:mrna">
    <property type="protein sequence ID" value="QL10p014528:mrna"/>
    <property type="gene ID" value="QL10p014528"/>
</dbReference>
<reference evidence="2 3" key="1">
    <citation type="journal article" date="2016" name="G3 (Bethesda)">
        <title>First Draft Assembly and Annotation of the Genome of a California Endemic Oak Quercus lobata Nee (Fagaceae).</title>
        <authorList>
            <person name="Sork V.L."/>
            <person name="Fitz-Gibbon S.T."/>
            <person name="Puiu D."/>
            <person name="Crepeau M."/>
            <person name="Gugger P.F."/>
            <person name="Sherman R."/>
            <person name="Stevens K."/>
            <person name="Langley C.H."/>
            <person name="Pellegrini M."/>
            <person name="Salzberg S.L."/>
        </authorList>
    </citation>
    <scope>NUCLEOTIDE SEQUENCE [LARGE SCALE GENOMIC DNA]</scope>
    <source>
        <strain evidence="2 3">cv. SW786</strain>
    </source>
</reference>